<evidence type="ECO:0000259" key="4">
    <source>
        <dbReference type="Pfam" id="PF13407"/>
    </source>
</evidence>
<evidence type="ECO:0000256" key="1">
    <source>
        <dbReference type="ARBA" id="ARBA00004196"/>
    </source>
</evidence>
<name>A0ABQ4FRS3_9ACTN</name>
<dbReference type="InterPro" id="IPR025997">
    <property type="entry name" value="SBP_2_dom"/>
</dbReference>
<evidence type="ECO:0000313" key="5">
    <source>
        <dbReference type="EMBL" id="GIH37508.1"/>
    </source>
</evidence>
<gene>
    <name evidence="5" type="ORF">Mco01_05080</name>
</gene>
<evidence type="ECO:0000256" key="3">
    <source>
        <dbReference type="SAM" id="MobiDB-lite"/>
    </source>
</evidence>
<evidence type="ECO:0000256" key="2">
    <source>
        <dbReference type="ARBA" id="ARBA00022729"/>
    </source>
</evidence>
<dbReference type="InterPro" id="IPR028082">
    <property type="entry name" value="Peripla_BP_I"/>
</dbReference>
<dbReference type="PANTHER" id="PTHR30036">
    <property type="entry name" value="D-XYLOSE-BINDING PERIPLASMIC PROTEIN"/>
    <property type="match status" value="1"/>
</dbReference>
<dbReference type="EMBL" id="BOOC01000002">
    <property type="protein sequence ID" value="GIH37508.1"/>
    <property type="molecule type" value="Genomic_DNA"/>
</dbReference>
<dbReference type="SUPFAM" id="SSF53822">
    <property type="entry name" value="Periplasmic binding protein-like I"/>
    <property type="match status" value="1"/>
</dbReference>
<dbReference type="PROSITE" id="PS51257">
    <property type="entry name" value="PROKAR_LIPOPROTEIN"/>
    <property type="match status" value="1"/>
</dbReference>
<dbReference type="Gene3D" id="3.40.50.2300">
    <property type="match status" value="2"/>
</dbReference>
<comment type="caution">
    <text evidence="5">The sequence shown here is derived from an EMBL/GenBank/DDBJ whole genome shotgun (WGS) entry which is preliminary data.</text>
</comment>
<protein>
    <recommendedName>
        <fullName evidence="4">Periplasmic binding protein domain-containing protein</fullName>
    </recommendedName>
</protein>
<dbReference type="RefSeq" id="WP_204055267.1">
    <property type="nucleotide sequence ID" value="NZ_BAAAGP010000001.1"/>
</dbReference>
<feature type="domain" description="Periplasmic binding protein" evidence="4">
    <location>
        <begin position="41"/>
        <end position="315"/>
    </location>
</feature>
<organism evidence="5 6">
    <name type="scientific">Microbispora corallina</name>
    <dbReference type="NCBI Taxonomy" id="83302"/>
    <lineage>
        <taxon>Bacteria</taxon>
        <taxon>Bacillati</taxon>
        <taxon>Actinomycetota</taxon>
        <taxon>Actinomycetes</taxon>
        <taxon>Streptosporangiales</taxon>
        <taxon>Streptosporangiaceae</taxon>
        <taxon>Microbispora</taxon>
    </lineage>
</organism>
<evidence type="ECO:0000313" key="6">
    <source>
        <dbReference type="Proteomes" id="UP000603904"/>
    </source>
</evidence>
<dbReference type="Pfam" id="PF13407">
    <property type="entry name" value="Peripla_BP_4"/>
    <property type="match status" value="1"/>
</dbReference>
<keyword evidence="6" id="KW-1185">Reference proteome</keyword>
<reference evidence="5 6" key="1">
    <citation type="submission" date="2021-01" db="EMBL/GenBank/DDBJ databases">
        <title>Whole genome shotgun sequence of Microbispora corallina NBRC 16416.</title>
        <authorList>
            <person name="Komaki H."/>
            <person name="Tamura T."/>
        </authorList>
    </citation>
    <scope>NUCLEOTIDE SEQUENCE [LARGE SCALE GENOMIC DNA]</scope>
    <source>
        <strain evidence="5 6">NBRC 16416</strain>
    </source>
</reference>
<comment type="subcellular location">
    <subcellularLocation>
        <location evidence="1">Cell envelope</location>
    </subcellularLocation>
</comment>
<keyword evidence="2" id="KW-0732">Signal</keyword>
<proteinExistence type="predicted"/>
<accession>A0ABQ4FRS3</accession>
<sequence length="353" mass="35809">MGRRLAAGAVSLVLVMAGCGPGEESGDPLGAVGSLREGFAIGVLLPDTRTERYDTEDRPAILKAVRALCPRCRVVYRNAEGDPGRQSRQIDRLLDDGVRVLLLDPVDPATITSAVARAKMRGAKVVSYDRLANGPVDAYVSTDPEEMGRAQGRALLDAMRARGGRGPVALLYGPPGDPFAAALKKGVHAVVDGRVRVGWERDVPAGRAAGEARAAVAALGPAALGGVCCGGDAMSAPAAGPRSPAENRRHRSDPDAAPASVAAILAGSGAPLVGAGVDREALRRIVLGAQAAAVGVDVAAQAAAAVRLAVEAARGRVVGGAARVSNGTTVAIPVVWVPPVVVTRANAAALLKD</sequence>
<dbReference type="Proteomes" id="UP000603904">
    <property type="component" value="Unassembled WGS sequence"/>
</dbReference>
<feature type="region of interest" description="Disordered" evidence="3">
    <location>
        <begin position="235"/>
        <end position="257"/>
    </location>
</feature>
<dbReference type="InterPro" id="IPR050555">
    <property type="entry name" value="Bact_Solute-Bind_Prot2"/>
</dbReference>
<dbReference type="PANTHER" id="PTHR30036:SF1">
    <property type="entry name" value="D-XYLOSE-BINDING PERIPLASMIC PROTEIN"/>
    <property type="match status" value="1"/>
</dbReference>